<evidence type="ECO:0000313" key="2">
    <source>
        <dbReference type="Proteomes" id="UP000293045"/>
    </source>
</evidence>
<name>A0A4Q9KZ30_9MICR</name>
<dbReference type="EMBL" id="PIXR01001738">
    <property type="protein sequence ID" value="TBU00264.1"/>
    <property type="molecule type" value="Genomic_DNA"/>
</dbReference>
<comment type="caution">
    <text evidence="1">The sequence shown here is derived from an EMBL/GenBank/DDBJ whole genome shotgun (WGS) entry which is preliminary data.</text>
</comment>
<dbReference type="Proteomes" id="UP000293045">
    <property type="component" value="Unassembled WGS sequence"/>
</dbReference>
<proteinExistence type="predicted"/>
<dbReference type="VEuPathDB" id="MicrosporidiaDB:CWI39_1738p0020"/>
<gene>
    <name evidence="1" type="ORF">CWI39_1738p0020</name>
</gene>
<organism evidence="1 2">
    <name type="scientific">Hamiltosporidium magnivora</name>
    <dbReference type="NCBI Taxonomy" id="148818"/>
    <lineage>
        <taxon>Eukaryota</taxon>
        <taxon>Fungi</taxon>
        <taxon>Fungi incertae sedis</taxon>
        <taxon>Microsporidia</taxon>
        <taxon>Dubosqiidae</taxon>
        <taxon>Hamiltosporidium</taxon>
    </lineage>
</organism>
<reference evidence="1 2" key="1">
    <citation type="submission" date="2017-12" db="EMBL/GenBank/DDBJ databases">
        <authorList>
            <person name="Pombert J.-F."/>
            <person name="Haag K.L."/>
            <person name="Ebert D."/>
        </authorList>
    </citation>
    <scope>NUCLEOTIDE SEQUENCE [LARGE SCALE GENOMIC DNA]</scope>
    <source>
        <strain evidence="1">IL-BN-2</strain>
    </source>
</reference>
<sequence length="50" mass="5921">MKFCEKCVKDVYKNDSSFCKKTSIKNSKDTKYFKLKDKRAIVLSMAMDFK</sequence>
<dbReference type="AlphaFoldDB" id="A0A4Q9KZ30"/>
<accession>A0A4Q9KZ30</accession>
<protein>
    <submittedName>
        <fullName evidence="1">Uncharacterized protein</fullName>
    </submittedName>
</protein>
<evidence type="ECO:0000313" key="1">
    <source>
        <dbReference type="EMBL" id="TBU00264.1"/>
    </source>
</evidence>